<comment type="pathway">
    <text evidence="2 13">Cofactor biosynthesis; thiamine diphosphate biosynthesis.</text>
</comment>
<dbReference type="AlphaFoldDB" id="A0AAW3ZKB6"/>
<evidence type="ECO:0000256" key="11">
    <source>
        <dbReference type="ARBA" id="ARBA00050218"/>
    </source>
</evidence>
<evidence type="ECO:0000313" key="15">
    <source>
        <dbReference type="EMBL" id="MBD8524906.1"/>
    </source>
</evidence>
<dbReference type="SFLD" id="SFLDG01114">
    <property type="entry name" value="phosphomethylpyrimidine_syntha"/>
    <property type="match status" value="1"/>
</dbReference>
<dbReference type="GO" id="GO:0008270">
    <property type="term" value="F:zinc ion binding"/>
    <property type="evidence" value="ECO:0007669"/>
    <property type="project" value="UniProtKB-UniRule"/>
</dbReference>
<feature type="binding site" evidence="13">
    <location>
        <position position="230"/>
    </location>
    <ligand>
        <name>substrate</name>
    </ligand>
</feature>
<protein>
    <recommendedName>
        <fullName evidence="13">Phosphomethylpyrimidine synthase</fullName>
        <ecNumber evidence="13">4.1.99.17</ecNumber>
    </recommendedName>
    <alternativeName>
        <fullName evidence="13">Hydroxymethylpyrimidine phosphate synthase</fullName>
        <shortName evidence="13">HMP-P synthase</shortName>
        <shortName evidence="13">HMP-phosphate synthase</shortName>
        <shortName evidence="13">HMPP synthase</shortName>
    </alternativeName>
    <alternativeName>
        <fullName evidence="13">Thiamine biosynthesis protein ThiC</fullName>
    </alternativeName>
</protein>
<comment type="function">
    <text evidence="1 13">Catalyzes the synthesis of the hydroxymethylpyrimidine phosphate (HMP-P) moiety of thiamine from aminoimidazole ribotide (AIR) in a radical S-adenosyl-L-methionine (SAM)-dependent reaction.</text>
</comment>
<keyword evidence="5 13" id="KW-0479">Metal-binding</keyword>
<dbReference type="GO" id="GO:0005829">
    <property type="term" value="C:cytosol"/>
    <property type="evidence" value="ECO:0007669"/>
    <property type="project" value="TreeGrafter"/>
</dbReference>
<dbReference type="Gene3D" id="6.10.250.620">
    <property type="match status" value="1"/>
</dbReference>
<dbReference type="NCBIfam" id="TIGR00190">
    <property type="entry name" value="thiC"/>
    <property type="match status" value="1"/>
</dbReference>
<evidence type="ECO:0000256" key="10">
    <source>
        <dbReference type="ARBA" id="ARBA00023239"/>
    </source>
</evidence>
<gene>
    <name evidence="13 15" type="primary">thiC</name>
    <name evidence="15" type="ORF">IFO71_04040</name>
</gene>
<proteinExistence type="inferred from homology"/>
<feature type="binding site" evidence="13">
    <location>
        <position position="451"/>
    </location>
    <ligand>
        <name>substrate</name>
    </ligand>
</feature>
<comment type="cofactor">
    <cofactor evidence="13">
        <name>[4Fe-4S] cluster</name>
        <dbReference type="ChEBI" id="CHEBI:49883"/>
    </cofactor>
    <text evidence="13">Binds 1 [4Fe-4S] cluster per subunit. The cluster is coordinated with 3 cysteines and an exchangeable S-adenosyl-L-methionine.</text>
</comment>
<dbReference type="EMBL" id="JACYTR010000005">
    <property type="protein sequence ID" value="MBD8524906.1"/>
    <property type="molecule type" value="Genomic_DNA"/>
</dbReference>
<dbReference type="InterPro" id="IPR002817">
    <property type="entry name" value="ThiC/BzaA/B"/>
</dbReference>
<dbReference type="InterPro" id="IPR038521">
    <property type="entry name" value="ThiC/Bza_core_dom"/>
</dbReference>
<dbReference type="EC" id="4.1.99.17" evidence="13"/>
<evidence type="ECO:0000256" key="2">
    <source>
        <dbReference type="ARBA" id="ARBA00004948"/>
    </source>
</evidence>
<keyword evidence="10 13" id="KW-0456">Lyase</keyword>
<feature type="binding site" evidence="13">
    <location>
        <position position="580"/>
    </location>
    <ligand>
        <name>[4Fe-4S] cluster</name>
        <dbReference type="ChEBI" id="CHEBI:49883"/>
        <note>4Fe-4S-S-AdoMet</note>
    </ligand>
</feature>
<comment type="caution">
    <text evidence="15">The sequence shown here is derived from an EMBL/GenBank/DDBJ whole genome shotgun (WGS) entry which is preliminary data.</text>
</comment>
<dbReference type="RefSeq" id="WP_192028254.1">
    <property type="nucleotide sequence ID" value="NZ_JACYTR010000005.1"/>
</dbReference>
<comment type="similarity">
    <text evidence="12 13">Belongs to the ThiC family.</text>
</comment>
<reference evidence="15 16" key="1">
    <citation type="submission" date="2020-09" db="EMBL/GenBank/DDBJ databases">
        <title>Pseudoxanthomonas sp. CAU 1598 isolated from sand of Yaerae Beach.</title>
        <authorList>
            <person name="Kim W."/>
        </authorList>
    </citation>
    <scope>NUCLEOTIDE SEQUENCE [LARGE SCALE GENOMIC DNA]</scope>
    <source>
        <strain evidence="15 16">CAU 1598</strain>
    </source>
</reference>
<dbReference type="Pfam" id="PF13667">
    <property type="entry name" value="ThiC-associated"/>
    <property type="match status" value="1"/>
</dbReference>
<dbReference type="Pfam" id="PF01964">
    <property type="entry name" value="ThiC_Rad_SAM"/>
    <property type="match status" value="1"/>
</dbReference>
<sequence length="625" mass="69452">MNAQPSDVFLATQALSADVTRPIAGSRKVYVQGSRPDLQVPMREVQLADTPKMFGADKNAPFTVYDTSGPYTDPAADIDLTAGLAALRAQWIAERGDTEQLATLSSQFGLKRAADPKLAEVRFPGERRPLRAKAGMNVSQMHYAKRGIITPEMEYIAIRENQKLEAIREAHLLKQHPGEDFGAHLPKLITPEFVRDEVARGRAIIPNNINHPESEPMIIGRNFLVKINANIGNSAVTSSIAEEVEKMVWAIRWGADTVMDLSTGKHIHETREWILRNSPVPIGTVPIYQALEKVDGRAEELTWEIFRDTLIEQAEQGVDYFTIHAGVRLPYIPLTAKRVTGIVSRGGSIMAKWCLAHHKESFLYTHFEEICEIMKAYDVAFSLGDGLRPGSIADANDRAQFAELETLGELTQIAWKHDVQTMIEGPGHVPMQLIKENMDKQLRECGEAPFYTLGPLTTDIAPGYDHITSAIGAAMIGWYGTAMLCYVTPKEHLGLPNKQDVRDGIVTYKIAAHAADLAKGHPAAQARDNALSKARFEFRWQDQFNLGLDPEKAKEFHDETLPKEAHKQAHFCSMCGPNFCSMKITQDVRDFAAEKGLNEDEALAKGMEEKAAEFRAKGAEVYQPE</sequence>
<keyword evidence="8 13" id="KW-0408">Iron</keyword>
<dbReference type="Gene3D" id="3.20.20.540">
    <property type="entry name" value="Radical SAM ThiC family, central domain"/>
    <property type="match status" value="1"/>
</dbReference>
<dbReference type="Proteomes" id="UP000613768">
    <property type="component" value="Unassembled WGS sequence"/>
</dbReference>
<dbReference type="SFLD" id="SFLDF00407">
    <property type="entry name" value="phosphomethylpyrimidine_syntha"/>
    <property type="match status" value="1"/>
</dbReference>
<evidence type="ECO:0000256" key="7">
    <source>
        <dbReference type="ARBA" id="ARBA00022977"/>
    </source>
</evidence>
<evidence type="ECO:0000256" key="13">
    <source>
        <dbReference type="HAMAP-Rule" id="MF_00089"/>
    </source>
</evidence>
<feature type="binding site" evidence="13">
    <location>
        <position position="324"/>
    </location>
    <ligand>
        <name>substrate</name>
    </ligand>
</feature>
<evidence type="ECO:0000313" key="16">
    <source>
        <dbReference type="Proteomes" id="UP000613768"/>
    </source>
</evidence>
<feature type="binding site" evidence="13">
    <location>
        <position position="424"/>
    </location>
    <ligand>
        <name>substrate</name>
    </ligand>
</feature>
<feature type="binding site" evidence="13">
    <location>
        <position position="259"/>
    </location>
    <ligand>
        <name>substrate</name>
    </ligand>
</feature>
<feature type="binding site" evidence="13">
    <location>
        <position position="492"/>
    </location>
    <ligand>
        <name>Zn(2+)</name>
        <dbReference type="ChEBI" id="CHEBI:29105"/>
    </ligand>
</feature>
<feature type="binding site" evidence="13">
    <location>
        <begin position="385"/>
        <end position="388"/>
    </location>
    <ligand>
        <name>substrate</name>
    </ligand>
</feature>
<evidence type="ECO:0000256" key="3">
    <source>
        <dbReference type="ARBA" id="ARBA00022485"/>
    </source>
</evidence>
<evidence type="ECO:0000256" key="6">
    <source>
        <dbReference type="ARBA" id="ARBA00022833"/>
    </source>
</evidence>
<dbReference type="GO" id="GO:0070284">
    <property type="term" value="F:phosphomethylpyrimidine synthase activity"/>
    <property type="evidence" value="ECO:0007669"/>
    <property type="project" value="UniProtKB-EC"/>
</dbReference>
<feature type="binding site" evidence="13">
    <location>
        <position position="288"/>
    </location>
    <ligand>
        <name>substrate</name>
    </ligand>
</feature>
<dbReference type="GO" id="GO:0009229">
    <property type="term" value="P:thiamine diphosphate biosynthetic process"/>
    <property type="evidence" value="ECO:0007669"/>
    <property type="project" value="UniProtKB-UniRule"/>
</dbReference>
<feature type="binding site" evidence="13">
    <location>
        <position position="428"/>
    </location>
    <ligand>
        <name>Zn(2+)</name>
        <dbReference type="ChEBI" id="CHEBI:29105"/>
    </ligand>
</feature>
<keyword evidence="4 13" id="KW-0949">S-adenosyl-L-methionine</keyword>
<feature type="binding site" evidence="13">
    <location>
        <position position="575"/>
    </location>
    <ligand>
        <name>[4Fe-4S] cluster</name>
        <dbReference type="ChEBI" id="CHEBI:49883"/>
        <note>4Fe-4S-S-AdoMet</note>
    </ligand>
</feature>
<dbReference type="HAMAP" id="MF_00089">
    <property type="entry name" value="ThiC"/>
    <property type="match status" value="1"/>
</dbReference>
<evidence type="ECO:0000256" key="4">
    <source>
        <dbReference type="ARBA" id="ARBA00022691"/>
    </source>
</evidence>
<dbReference type="InterPro" id="IPR037509">
    <property type="entry name" value="ThiC"/>
</dbReference>
<keyword evidence="16" id="KW-1185">Reference proteome</keyword>
<evidence type="ECO:0000259" key="14">
    <source>
        <dbReference type="Pfam" id="PF13667"/>
    </source>
</evidence>
<dbReference type="InterPro" id="IPR025747">
    <property type="entry name" value="ThiC-associated_dom"/>
</dbReference>
<evidence type="ECO:0000256" key="12">
    <source>
        <dbReference type="ARBA" id="ARBA00061546"/>
    </source>
</evidence>
<evidence type="ECO:0000256" key="8">
    <source>
        <dbReference type="ARBA" id="ARBA00023004"/>
    </source>
</evidence>
<feature type="binding site" evidence="13">
    <location>
        <begin position="344"/>
        <end position="346"/>
    </location>
    <ligand>
        <name>substrate</name>
    </ligand>
</feature>
<dbReference type="NCBIfam" id="NF006763">
    <property type="entry name" value="PRK09284.1"/>
    <property type="match status" value="1"/>
</dbReference>
<dbReference type="GO" id="GO:0051539">
    <property type="term" value="F:4 iron, 4 sulfur cluster binding"/>
    <property type="evidence" value="ECO:0007669"/>
    <property type="project" value="UniProtKB-KW"/>
</dbReference>
<keyword evidence="7 13" id="KW-0784">Thiamine biosynthesis</keyword>
<dbReference type="FunFam" id="3.20.20.540:FF:000001">
    <property type="entry name" value="Phosphomethylpyrimidine synthase"/>
    <property type="match status" value="1"/>
</dbReference>
<feature type="domain" description="ThiC-associated" evidence="14">
    <location>
        <begin position="23"/>
        <end position="99"/>
    </location>
</feature>
<dbReference type="PANTHER" id="PTHR30557">
    <property type="entry name" value="THIAMINE BIOSYNTHESIS PROTEIN THIC"/>
    <property type="match status" value="1"/>
</dbReference>
<keyword evidence="9 13" id="KW-0411">Iron-sulfur</keyword>
<dbReference type="SFLD" id="SFLDS00113">
    <property type="entry name" value="Radical_SAM_Phosphomethylpyrim"/>
    <property type="match status" value="1"/>
</dbReference>
<comment type="subunit">
    <text evidence="13">Homodimer.</text>
</comment>
<name>A0AAW3ZKB6_9GAMM</name>
<dbReference type="GO" id="GO:0009228">
    <property type="term" value="P:thiamine biosynthetic process"/>
    <property type="evidence" value="ECO:0007669"/>
    <property type="project" value="UniProtKB-UniRule"/>
</dbReference>
<evidence type="ECO:0000256" key="1">
    <source>
        <dbReference type="ARBA" id="ARBA00003175"/>
    </source>
</evidence>
<keyword evidence="3 13" id="KW-0004">4Fe-4S</keyword>
<evidence type="ECO:0000256" key="5">
    <source>
        <dbReference type="ARBA" id="ARBA00022723"/>
    </source>
</evidence>
<feature type="binding site" evidence="13">
    <location>
        <position position="572"/>
    </location>
    <ligand>
        <name>[4Fe-4S] cluster</name>
        <dbReference type="ChEBI" id="CHEBI:49883"/>
        <note>4Fe-4S-S-AdoMet</note>
    </ligand>
</feature>
<organism evidence="15 16">
    <name type="scientific">Pseudomarimonas arenosa</name>
    <dbReference type="NCBI Taxonomy" id="2774145"/>
    <lineage>
        <taxon>Bacteria</taxon>
        <taxon>Pseudomonadati</taxon>
        <taxon>Pseudomonadota</taxon>
        <taxon>Gammaproteobacteria</taxon>
        <taxon>Lysobacterales</taxon>
        <taxon>Lysobacteraceae</taxon>
        <taxon>Pseudomarimonas</taxon>
    </lineage>
</organism>
<keyword evidence="6 13" id="KW-0862">Zinc</keyword>
<comment type="catalytic activity">
    <reaction evidence="11 13">
        <text>5-amino-1-(5-phospho-beta-D-ribosyl)imidazole + S-adenosyl-L-methionine = 4-amino-2-methyl-5-(phosphooxymethyl)pyrimidine + CO + 5'-deoxyadenosine + formate + L-methionine + 3 H(+)</text>
        <dbReference type="Rhea" id="RHEA:24840"/>
        <dbReference type="ChEBI" id="CHEBI:15378"/>
        <dbReference type="ChEBI" id="CHEBI:15740"/>
        <dbReference type="ChEBI" id="CHEBI:17245"/>
        <dbReference type="ChEBI" id="CHEBI:17319"/>
        <dbReference type="ChEBI" id="CHEBI:57844"/>
        <dbReference type="ChEBI" id="CHEBI:58354"/>
        <dbReference type="ChEBI" id="CHEBI:59789"/>
        <dbReference type="ChEBI" id="CHEBI:137981"/>
        <dbReference type="EC" id="4.1.99.17"/>
    </reaction>
</comment>
<dbReference type="NCBIfam" id="NF009895">
    <property type="entry name" value="PRK13352.1"/>
    <property type="match status" value="1"/>
</dbReference>
<accession>A0AAW3ZKB6</accession>
<dbReference type="PANTHER" id="PTHR30557:SF1">
    <property type="entry name" value="PHOSPHOMETHYLPYRIMIDINE SYNTHASE, CHLOROPLASTIC"/>
    <property type="match status" value="1"/>
</dbReference>
<evidence type="ECO:0000256" key="9">
    <source>
        <dbReference type="ARBA" id="ARBA00023014"/>
    </source>
</evidence>